<comment type="caution">
    <text evidence="1">The sequence shown here is derived from an EMBL/GenBank/DDBJ whole genome shotgun (WGS) entry which is preliminary data.</text>
</comment>
<dbReference type="InterPro" id="IPR036638">
    <property type="entry name" value="HLH_DNA-bd_sf"/>
</dbReference>
<dbReference type="Proteomes" id="UP000285138">
    <property type="component" value="Unassembled WGS sequence"/>
</dbReference>
<dbReference type="Gene3D" id="4.10.280.10">
    <property type="entry name" value="Helix-loop-helix DNA-binding domain"/>
    <property type="match status" value="1"/>
</dbReference>
<name>A0A424YIV5_9FIRM</name>
<dbReference type="InterPro" id="IPR037208">
    <property type="entry name" value="Spo0E-like_sf"/>
</dbReference>
<protein>
    <submittedName>
        <fullName evidence="1">Aspartyl-phosphate phosphatase Spo0E family protein</fullName>
    </submittedName>
</protein>
<dbReference type="AlphaFoldDB" id="A0A424YIV5"/>
<organism evidence="1 2">
    <name type="scientific">Candidatus Syntrophonatronum acetioxidans</name>
    <dbReference type="NCBI Taxonomy" id="1795816"/>
    <lineage>
        <taxon>Bacteria</taxon>
        <taxon>Bacillati</taxon>
        <taxon>Bacillota</taxon>
        <taxon>Clostridia</taxon>
        <taxon>Eubacteriales</taxon>
        <taxon>Syntrophomonadaceae</taxon>
        <taxon>Candidatus Syntrophonatronum</taxon>
    </lineage>
</organism>
<dbReference type="GO" id="GO:0046983">
    <property type="term" value="F:protein dimerization activity"/>
    <property type="evidence" value="ECO:0007669"/>
    <property type="project" value="InterPro"/>
</dbReference>
<dbReference type="Pfam" id="PF09388">
    <property type="entry name" value="SpoOE-like"/>
    <property type="match status" value="1"/>
</dbReference>
<dbReference type="EMBL" id="QZAA01000023">
    <property type="protein sequence ID" value="RQD78380.1"/>
    <property type="molecule type" value="Genomic_DNA"/>
</dbReference>
<reference evidence="1 2" key="1">
    <citation type="submission" date="2018-08" db="EMBL/GenBank/DDBJ databases">
        <title>The metabolism and importance of syntrophic acetate oxidation coupled to methane or sulfide production in haloalkaline environments.</title>
        <authorList>
            <person name="Timmers P.H.A."/>
            <person name="Vavourakis C.D."/>
            <person name="Sorokin D.Y."/>
            <person name="Sinninghe Damste J.S."/>
            <person name="Muyzer G."/>
            <person name="Stams A.J.M."/>
            <person name="Plugge C.M."/>
        </authorList>
    </citation>
    <scope>NUCLEOTIDE SEQUENCE [LARGE SCALE GENOMIC DNA]</scope>
    <source>
        <strain evidence="1">MSAO_Bac1</strain>
    </source>
</reference>
<sequence length="63" mass="7724">MCKMCHQHEKIENMSRKIESLREKLDKIAEKESFILHKKRTYHLSTELDRLITEYTREMTKTL</sequence>
<proteinExistence type="predicted"/>
<dbReference type="InterPro" id="IPR018540">
    <property type="entry name" value="Spo0E-like"/>
</dbReference>
<gene>
    <name evidence="1" type="ORF">D5R97_00480</name>
</gene>
<dbReference type="GO" id="GO:0043937">
    <property type="term" value="P:regulation of sporulation"/>
    <property type="evidence" value="ECO:0007669"/>
    <property type="project" value="InterPro"/>
</dbReference>
<accession>A0A424YIV5</accession>
<evidence type="ECO:0000313" key="1">
    <source>
        <dbReference type="EMBL" id="RQD78380.1"/>
    </source>
</evidence>
<dbReference type="SUPFAM" id="SSF140500">
    <property type="entry name" value="BAS1536-like"/>
    <property type="match status" value="1"/>
</dbReference>
<evidence type="ECO:0000313" key="2">
    <source>
        <dbReference type="Proteomes" id="UP000285138"/>
    </source>
</evidence>